<keyword evidence="3" id="KW-1185">Reference proteome</keyword>
<feature type="region of interest" description="Disordered" evidence="1">
    <location>
        <begin position="186"/>
        <end position="231"/>
    </location>
</feature>
<accession>A0A1I6G9T3</accession>
<gene>
    <name evidence="2" type="ORF">SAMN04487947_0796</name>
</gene>
<feature type="region of interest" description="Disordered" evidence="1">
    <location>
        <begin position="24"/>
        <end position="90"/>
    </location>
</feature>
<reference evidence="3" key="1">
    <citation type="submission" date="2016-10" db="EMBL/GenBank/DDBJ databases">
        <authorList>
            <person name="Varghese N."/>
            <person name="Submissions S."/>
        </authorList>
    </citation>
    <scope>NUCLEOTIDE SEQUENCE [LARGE SCALE GENOMIC DNA]</scope>
    <source>
        <strain evidence="3">CGMCC 1.7736</strain>
    </source>
</reference>
<protein>
    <submittedName>
        <fullName evidence="2">Uncharacterized protein</fullName>
    </submittedName>
</protein>
<dbReference type="PROSITE" id="PS51318">
    <property type="entry name" value="TAT"/>
    <property type="match status" value="1"/>
</dbReference>
<proteinExistence type="predicted"/>
<organism evidence="2 3">
    <name type="scientific">Halogeometricum rufum</name>
    <dbReference type="NCBI Taxonomy" id="553469"/>
    <lineage>
        <taxon>Archaea</taxon>
        <taxon>Methanobacteriati</taxon>
        <taxon>Methanobacteriota</taxon>
        <taxon>Stenosarchaea group</taxon>
        <taxon>Halobacteria</taxon>
        <taxon>Halobacteriales</taxon>
        <taxon>Haloferacaceae</taxon>
        <taxon>Halogeometricum</taxon>
    </lineage>
</organism>
<feature type="compositionally biased region" description="Low complexity" evidence="1">
    <location>
        <begin position="24"/>
        <end position="47"/>
    </location>
</feature>
<sequence length="231" mass="24061">MVPLTRRRLLHAAVALLAGTAGCNASQSSSVTGTAAAGPAGRPADAVVPEHHSLRNPADAPPVWLRPADDESTSASPSATPRPSQAQGFVASAETADRLAFADVNGAAAARRFVSNTDFASETLLLETQSVEACHTLSLCHVSWTDSSIDTAYGSTYRDADVDCDAGDSDSVSMLIRIPEVLDPDAIRSRGSSWGSGGCDRRRPREGEPTTEPPNYGPKSPTNATATGEEE</sequence>
<dbReference type="AlphaFoldDB" id="A0A1I6G9T3"/>
<dbReference type="STRING" id="553469.SAMN04487947_0796"/>
<dbReference type="InterPro" id="IPR006311">
    <property type="entry name" value="TAT_signal"/>
</dbReference>
<dbReference type="EMBL" id="FOYT01000001">
    <property type="protein sequence ID" value="SFR38929.1"/>
    <property type="molecule type" value="Genomic_DNA"/>
</dbReference>
<dbReference type="PROSITE" id="PS51257">
    <property type="entry name" value="PROKAR_LIPOPROTEIN"/>
    <property type="match status" value="1"/>
</dbReference>
<evidence type="ECO:0000313" key="2">
    <source>
        <dbReference type="EMBL" id="SFR38929.1"/>
    </source>
</evidence>
<evidence type="ECO:0000313" key="3">
    <source>
        <dbReference type="Proteomes" id="UP000198531"/>
    </source>
</evidence>
<feature type="compositionally biased region" description="Low complexity" evidence="1">
    <location>
        <begin position="73"/>
        <end position="87"/>
    </location>
</feature>
<dbReference type="Proteomes" id="UP000198531">
    <property type="component" value="Unassembled WGS sequence"/>
</dbReference>
<dbReference type="OrthoDB" id="242771at2157"/>
<dbReference type="RefSeq" id="WP_089804794.1">
    <property type="nucleotide sequence ID" value="NZ_FOYT01000001.1"/>
</dbReference>
<feature type="compositionally biased region" description="Basic and acidic residues" evidence="1">
    <location>
        <begin position="199"/>
        <end position="208"/>
    </location>
</feature>
<feature type="compositionally biased region" description="Polar residues" evidence="1">
    <location>
        <begin position="220"/>
        <end position="231"/>
    </location>
</feature>
<name>A0A1I6G9T3_9EURY</name>
<evidence type="ECO:0000256" key="1">
    <source>
        <dbReference type="SAM" id="MobiDB-lite"/>
    </source>
</evidence>